<evidence type="ECO:0000256" key="1">
    <source>
        <dbReference type="ARBA" id="ARBA00004141"/>
    </source>
</evidence>
<comment type="caution">
    <text evidence="8">The sequence shown here is derived from an EMBL/GenBank/DDBJ whole genome shotgun (WGS) entry which is preliminary data.</text>
</comment>
<evidence type="ECO:0000256" key="5">
    <source>
        <dbReference type="ARBA" id="ARBA00023136"/>
    </source>
</evidence>
<feature type="transmembrane region" description="Helical" evidence="6">
    <location>
        <begin position="129"/>
        <end position="145"/>
    </location>
</feature>
<keyword evidence="3 6" id="KW-0812">Transmembrane</keyword>
<comment type="subcellular location">
    <subcellularLocation>
        <location evidence="1">Membrane</location>
        <topology evidence="1">Multi-pass membrane protein</topology>
    </subcellularLocation>
</comment>
<feature type="transmembrane region" description="Helical" evidence="6">
    <location>
        <begin position="184"/>
        <end position="204"/>
    </location>
</feature>
<evidence type="ECO:0000256" key="4">
    <source>
        <dbReference type="ARBA" id="ARBA00022989"/>
    </source>
</evidence>
<feature type="transmembrane region" description="Helical" evidence="6">
    <location>
        <begin position="38"/>
        <end position="57"/>
    </location>
</feature>
<dbReference type="PANTHER" id="PTHR22911">
    <property type="entry name" value="ACYL-MALONYL CONDENSING ENZYME-RELATED"/>
    <property type="match status" value="1"/>
</dbReference>
<dbReference type="PANTHER" id="PTHR22911:SF6">
    <property type="entry name" value="SOLUTE CARRIER FAMILY 35 MEMBER G1"/>
    <property type="match status" value="1"/>
</dbReference>
<dbReference type="SUPFAM" id="SSF103481">
    <property type="entry name" value="Multidrug resistance efflux transporter EmrE"/>
    <property type="match status" value="1"/>
</dbReference>
<feature type="domain" description="EamA" evidence="7">
    <location>
        <begin position="17"/>
        <end position="144"/>
    </location>
</feature>
<evidence type="ECO:0000313" key="8">
    <source>
        <dbReference type="EMBL" id="GHD53836.1"/>
    </source>
</evidence>
<proteinExistence type="inferred from homology"/>
<organism evidence="8 9">
    <name type="scientific">Thalassobaculum fulvum</name>
    <dbReference type="NCBI Taxonomy" id="1633335"/>
    <lineage>
        <taxon>Bacteria</taxon>
        <taxon>Pseudomonadati</taxon>
        <taxon>Pseudomonadota</taxon>
        <taxon>Alphaproteobacteria</taxon>
        <taxon>Rhodospirillales</taxon>
        <taxon>Thalassobaculaceae</taxon>
        <taxon>Thalassobaculum</taxon>
    </lineage>
</organism>
<dbReference type="InterPro" id="IPR000620">
    <property type="entry name" value="EamA_dom"/>
</dbReference>
<dbReference type="Pfam" id="PF00892">
    <property type="entry name" value="EamA"/>
    <property type="match status" value="1"/>
</dbReference>
<feature type="transmembrane region" description="Helical" evidence="6">
    <location>
        <begin position="151"/>
        <end position="172"/>
    </location>
</feature>
<dbReference type="GO" id="GO:0016020">
    <property type="term" value="C:membrane"/>
    <property type="evidence" value="ECO:0007669"/>
    <property type="project" value="UniProtKB-SubCell"/>
</dbReference>
<accession>A0A918XTI3</accession>
<gene>
    <name evidence="8" type="ORF">GCM10017083_30660</name>
</gene>
<dbReference type="InterPro" id="IPR037185">
    <property type="entry name" value="EmrE-like"/>
</dbReference>
<keyword evidence="4 6" id="KW-1133">Transmembrane helix</keyword>
<feature type="transmembrane region" description="Helical" evidence="6">
    <location>
        <begin position="248"/>
        <end position="280"/>
    </location>
</feature>
<evidence type="ECO:0000256" key="2">
    <source>
        <dbReference type="ARBA" id="ARBA00009853"/>
    </source>
</evidence>
<feature type="transmembrane region" description="Helical" evidence="6">
    <location>
        <begin position="12"/>
        <end position="32"/>
    </location>
</feature>
<comment type="similarity">
    <text evidence="2">Belongs to the drug/metabolite transporter (DMT) superfamily. 10 TMS drug/metabolite exporter (DME) (TC 2.A.7.3) family.</text>
</comment>
<evidence type="ECO:0000313" key="9">
    <source>
        <dbReference type="Proteomes" id="UP000630353"/>
    </source>
</evidence>
<reference evidence="8" key="2">
    <citation type="submission" date="2020-09" db="EMBL/GenBank/DDBJ databases">
        <authorList>
            <person name="Sun Q."/>
            <person name="Kim S."/>
        </authorList>
    </citation>
    <scope>NUCLEOTIDE SEQUENCE</scope>
    <source>
        <strain evidence="8">KCTC 42651</strain>
    </source>
</reference>
<dbReference type="EMBL" id="BMZS01000007">
    <property type="protein sequence ID" value="GHD53836.1"/>
    <property type="molecule type" value="Genomic_DNA"/>
</dbReference>
<reference evidence="8" key="1">
    <citation type="journal article" date="2014" name="Int. J. Syst. Evol. Microbiol.">
        <title>Complete genome sequence of Corynebacterium casei LMG S-19264T (=DSM 44701T), isolated from a smear-ripened cheese.</title>
        <authorList>
            <consortium name="US DOE Joint Genome Institute (JGI-PGF)"/>
            <person name="Walter F."/>
            <person name="Albersmeier A."/>
            <person name="Kalinowski J."/>
            <person name="Ruckert C."/>
        </authorList>
    </citation>
    <scope>NUCLEOTIDE SEQUENCE</scope>
    <source>
        <strain evidence="8">KCTC 42651</strain>
    </source>
</reference>
<keyword evidence="9" id="KW-1185">Reference proteome</keyword>
<evidence type="ECO:0000256" key="3">
    <source>
        <dbReference type="ARBA" id="ARBA00022692"/>
    </source>
</evidence>
<protein>
    <recommendedName>
        <fullName evidence="7">EamA domain-containing protein</fullName>
    </recommendedName>
</protein>
<dbReference type="Proteomes" id="UP000630353">
    <property type="component" value="Unassembled WGS sequence"/>
</dbReference>
<sequence>MLNWWKGQPGEFKGSACLSAAGAAFVAINAIVHGLGGSVPAFQIAFLQQLVVVILVMPGIRAKGVAVMKTRAPWKHLARCLATGVAIFTGFLAMTNLPVAETTALLFSRMLFTAALATLFLKEAVGASSWVRIGIASLGVVMVLAPETTAVNVYSLAALVSALAISVTMLLIRAMPDETAEAVVGWQAIGLVFVFGVPAIHGWVDLDWRALAACVAVGVLLWLAQHLNVLAYRFAAAAAIQPAEASRLIFALAVDGLLFGVVPSALVVAGAVLIIAAAMYGRIAWRRERTESA</sequence>
<dbReference type="AlphaFoldDB" id="A0A918XTI3"/>
<name>A0A918XTI3_9PROT</name>
<evidence type="ECO:0000256" key="6">
    <source>
        <dbReference type="SAM" id="Phobius"/>
    </source>
</evidence>
<evidence type="ECO:0000259" key="7">
    <source>
        <dbReference type="Pfam" id="PF00892"/>
    </source>
</evidence>
<feature type="transmembrane region" description="Helical" evidence="6">
    <location>
        <begin position="77"/>
        <end position="97"/>
    </location>
</feature>
<keyword evidence="5 6" id="KW-0472">Membrane</keyword>
<dbReference type="RefSeq" id="WP_189991132.1">
    <property type="nucleotide sequence ID" value="NZ_BMZS01000007.1"/>
</dbReference>
<feature type="transmembrane region" description="Helical" evidence="6">
    <location>
        <begin position="210"/>
        <end position="236"/>
    </location>
</feature>